<dbReference type="GO" id="GO:0015192">
    <property type="term" value="F:L-phenylalanine transmembrane transporter activity"/>
    <property type="evidence" value="ECO:0007669"/>
    <property type="project" value="TreeGrafter"/>
</dbReference>
<evidence type="ECO:0000256" key="7">
    <source>
        <dbReference type="ARBA" id="ARBA00022989"/>
    </source>
</evidence>
<evidence type="ECO:0000313" key="12">
    <source>
        <dbReference type="Proteomes" id="UP000198508"/>
    </source>
</evidence>
<proteinExistence type="inferred from homology"/>
<sequence>MILQQLITGVSIGSVYALLAVGYALVFSVFNFSNFGFGPVMMLGAFGALFAIERTHMALFPGILVALAVAAVISLLMEVTIYRPMRQKKALKVYLMIAALGINTCVPNFCIQLWGGAVRPFPSDWAKAVIRIGNIAIPRADILAAVLSVIMLILLWCFLYKTKTGLGIRASAFDSNTAGLMGINVNRVAAVVFLLSGATAGLAGCFYGMKYSVYPNMGVVATKGFVSATVGGLGSLPGAVISGLLLGFLETIISAYVSTTYRDLVAYGLLVIVLILKPNGLLGKSAHDKL</sequence>
<evidence type="ECO:0000256" key="9">
    <source>
        <dbReference type="ARBA" id="ARBA00037998"/>
    </source>
</evidence>
<dbReference type="GO" id="GO:1903806">
    <property type="term" value="P:L-isoleucine import across plasma membrane"/>
    <property type="evidence" value="ECO:0007669"/>
    <property type="project" value="TreeGrafter"/>
</dbReference>
<evidence type="ECO:0000256" key="3">
    <source>
        <dbReference type="ARBA" id="ARBA00022475"/>
    </source>
</evidence>
<dbReference type="GO" id="GO:0005886">
    <property type="term" value="C:plasma membrane"/>
    <property type="evidence" value="ECO:0007669"/>
    <property type="project" value="UniProtKB-SubCell"/>
</dbReference>
<gene>
    <name evidence="11" type="ORF">SAMN05216313_12921</name>
</gene>
<feature type="transmembrane region" description="Helical" evidence="10">
    <location>
        <begin position="142"/>
        <end position="160"/>
    </location>
</feature>
<keyword evidence="2" id="KW-0813">Transport</keyword>
<reference evidence="12" key="1">
    <citation type="submission" date="2016-10" db="EMBL/GenBank/DDBJ databases">
        <authorList>
            <person name="Varghese N."/>
            <person name="Submissions S."/>
        </authorList>
    </citation>
    <scope>NUCLEOTIDE SEQUENCE [LARGE SCALE GENOMIC DNA]</scope>
    <source>
        <strain evidence="12">NLAE-zl-G277</strain>
    </source>
</reference>
<dbReference type="InterPro" id="IPR001851">
    <property type="entry name" value="ABC_transp_permease"/>
</dbReference>
<feature type="transmembrane region" description="Helical" evidence="10">
    <location>
        <begin position="236"/>
        <end position="257"/>
    </location>
</feature>
<keyword evidence="7 10" id="KW-1133">Transmembrane helix</keyword>
<dbReference type="GO" id="GO:0015808">
    <property type="term" value="P:L-alanine transport"/>
    <property type="evidence" value="ECO:0007669"/>
    <property type="project" value="TreeGrafter"/>
</dbReference>
<dbReference type="PANTHER" id="PTHR11795:SF371">
    <property type="entry name" value="HIGH-AFFINITY BRANCHED-CHAIN AMINO ACID TRANSPORT SYSTEM PERMEASE PROTEIN LIVH"/>
    <property type="match status" value="1"/>
</dbReference>
<evidence type="ECO:0000313" key="11">
    <source>
        <dbReference type="EMBL" id="SEU08497.1"/>
    </source>
</evidence>
<keyword evidence="6" id="KW-0029">Amino-acid transport</keyword>
<dbReference type="Pfam" id="PF02653">
    <property type="entry name" value="BPD_transp_2"/>
    <property type="match status" value="1"/>
</dbReference>
<dbReference type="GeneID" id="93279065"/>
<evidence type="ECO:0000256" key="5">
    <source>
        <dbReference type="ARBA" id="ARBA00022692"/>
    </source>
</evidence>
<dbReference type="GO" id="GO:0042941">
    <property type="term" value="P:D-alanine transmembrane transport"/>
    <property type="evidence" value="ECO:0007669"/>
    <property type="project" value="TreeGrafter"/>
</dbReference>
<dbReference type="Proteomes" id="UP000198508">
    <property type="component" value="Unassembled WGS sequence"/>
</dbReference>
<evidence type="ECO:0000256" key="6">
    <source>
        <dbReference type="ARBA" id="ARBA00022970"/>
    </source>
</evidence>
<dbReference type="GO" id="GO:0015190">
    <property type="term" value="F:L-leucine transmembrane transporter activity"/>
    <property type="evidence" value="ECO:0007669"/>
    <property type="project" value="TreeGrafter"/>
</dbReference>
<comment type="similarity">
    <text evidence="9">Belongs to the binding-protein-dependent transport system permease family. LivHM subfamily.</text>
</comment>
<dbReference type="InterPro" id="IPR052157">
    <property type="entry name" value="BCAA_transport_permease"/>
</dbReference>
<evidence type="ECO:0000256" key="1">
    <source>
        <dbReference type="ARBA" id="ARBA00004651"/>
    </source>
</evidence>
<dbReference type="STRING" id="460384.SAMN05216313_12921"/>
<protein>
    <submittedName>
        <fullName evidence="11">Amino acid/amide ABC transporter membrane protein 1, HAAT family</fullName>
    </submittedName>
</protein>
<evidence type="ECO:0000256" key="4">
    <source>
        <dbReference type="ARBA" id="ARBA00022519"/>
    </source>
</evidence>
<dbReference type="CDD" id="cd06582">
    <property type="entry name" value="TM_PBP1_LivH_like"/>
    <property type="match status" value="1"/>
</dbReference>
<organism evidence="11 12">
    <name type="scientific">Enterocloster lavalensis</name>
    <dbReference type="NCBI Taxonomy" id="460384"/>
    <lineage>
        <taxon>Bacteria</taxon>
        <taxon>Bacillati</taxon>
        <taxon>Bacillota</taxon>
        <taxon>Clostridia</taxon>
        <taxon>Lachnospirales</taxon>
        <taxon>Lachnospiraceae</taxon>
        <taxon>Enterocloster</taxon>
    </lineage>
</organism>
<feature type="transmembrane region" description="Helical" evidence="10">
    <location>
        <begin position="264"/>
        <end position="282"/>
    </location>
</feature>
<evidence type="ECO:0000256" key="8">
    <source>
        <dbReference type="ARBA" id="ARBA00023136"/>
    </source>
</evidence>
<comment type="subcellular location">
    <subcellularLocation>
        <location evidence="1">Cell membrane</location>
        <topology evidence="1">Multi-pass membrane protein</topology>
    </subcellularLocation>
</comment>
<accession>A0A1I0JEV0</accession>
<dbReference type="PANTHER" id="PTHR11795">
    <property type="entry name" value="BRANCHED-CHAIN AMINO ACID TRANSPORT SYSTEM PERMEASE PROTEIN LIVH"/>
    <property type="match status" value="1"/>
</dbReference>
<feature type="transmembrane region" description="Helical" evidence="10">
    <location>
        <begin position="93"/>
        <end position="115"/>
    </location>
</feature>
<keyword evidence="3" id="KW-1003">Cell membrane</keyword>
<name>A0A1I0JEV0_9FIRM</name>
<dbReference type="AlphaFoldDB" id="A0A1I0JEV0"/>
<dbReference type="EMBL" id="FOIM01000029">
    <property type="protein sequence ID" value="SEU08497.1"/>
    <property type="molecule type" value="Genomic_DNA"/>
</dbReference>
<feature type="transmembrane region" description="Helical" evidence="10">
    <location>
        <begin position="188"/>
        <end position="209"/>
    </location>
</feature>
<keyword evidence="5 10" id="KW-0812">Transmembrane</keyword>
<keyword evidence="8 10" id="KW-0472">Membrane</keyword>
<evidence type="ECO:0000256" key="10">
    <source>
        <dbReference type="SAM" id="Phobius"/>
    </source>
</evidence>
<feature type="transmembrane region" description="Helical" evidence="10">
    <location>
        <begin position="34"/>
        <end position="52"/>
    </location>
</feature>
<feature type="transmembrane region" description="Helical" evidence="10">
    <location>
        <begin position="6"/>
        <end position="27"/>
    </location>
</feature>
<feature type="transmembrane region" description="Helical" evidence="10">
    <location>
        <begin position="58"/>
        <end position="81"/>
    </location>
</feature>
<dbReference type="GO" id="GO:0015188">
    <property type="term" value="F:L-isoleucine transmembrane transporter activity"/>
    <property type="evidence" value="ECO:0007669"/>
    <property type="project" value="TreeGrafter"/>
</dbReference>
<evidence type="ECO:0000256" key="2">
    <source>
        <dbReference type="ARBA" id="ARBA00022448"/>
    </source>
</evidence>
<dbReference type="GO" id="GO:0005304">
    <property type="term" value="F:L-valine transmembrane transporter activity"/>
    <property type="evidence" value="ECO:0007669"/>
    <property type="project" value="TreeGrafter"/>
</dbReference>
<keyword evidence="4" id="KW-0997">Cell inner membrane</keyword>
<keyword evidence="12" id="KW-1185">Reference proteome</keyword>
<dbReference type="RefSeq" id="WP_092368836.1">
    <property type="nucleotide sequence ID" value="NZ_FOIM01000029.1"/>
</dbReference>